<evidence type="ECO:0000313" key="2">
    <source>
        <dbReference type="Proteomes" id="UP000215377"/>
    </source>
</evidence>
<dbReference type="Proteomes" id="UP000215377">
    <property type="component" value="Unassembled WGS sequence"/>
</dbReference>
<proteinExistence type="predicted"/>
<protein>
    <submittedName>
        <fullName evidence="1">Uncharacterized protein</fullName>
    </submittedName>
</protein>
<organism evidence="1 2">
    <name type="scientific">Marinibacterium profundimaris</name>
    <dbReference type="NCBI Taxonomy" id="1679460"/>
    <lineage>
        <taxon>Bacteria</taxon>
        <taxon>Pseudomonadati</taxon>
        <taxon>Pseudomonadota</taxon>
        <taxon>Alphaproteobacteria</taxon>
        <taxon>Rhodobacterales</taxon>
        <taxon>Paracoccaceae</taxon>
        <taxon>Marinibacterium</taxon>
    </lineage>
</organism>
<sequence length="296" mass="34044">MSRGRTVVLVADNIHWWDDASFALLKKLGEARDWEEDAFLAKLKMIVVKTTDPTQMDYLGKDFDRWVERVRPERIELEKCNEGKFEEALRCFGVEARIDAPILKVLYDLSAGNLKLAKLVSQSLLDGSNAQQLAEDAASMGLLKTLLTVRRFRLALDLPLIREIAARSIKEDIFLIIDEWVNKTLNFRETKVTFGDPDAEPEYTVDTWLPQGELNELMAEYFPWLDYEYEHEIEDGSGEVEGHTLRVELNELGTGLLTVETFVEEGKEVGTLEPWYEDQSDSIVERYGSDDDWDRN</sequence>
<evidence type="ECO:0000313" key="1">
    <source>
        <dbReference type="EMBL" id="OWU68661.1"/>
    </source>
</evidence>
<reference evidence="1 2" key="1">
    <citation type="submission" date="2013-04" db="EMBL/GenBank/DDBJ databases">
        <title>Oceanicola sp. 22II1-22F33 Genome Sequencing.</title>
        <authorList>
            <person name="Lai Q."/>
            <person name="Li G."/>
            <person name="Shao Z."/>
        </authorList>
    </citation>
    <scope>NUCLEOTIDE SEQUENCE [LARGE SCALE GENOMIC DNA]</scope>
    <source>
        <strain evidence="1 2">22II1-22F33</strain>
    </source>
</reference>
<gene>
    <name evidence="1" type="ORF">ATO3_24025</name>
</gene>
<dbReference type="AlphaFoldDB" id="A0A225NC72"/>
<comment type="caution">
    <text evidence="1">The sequence shown here is derived from an EMBL/GenBank/DDBJ whole genome shotgun (WGS) entry which is preliminary data.</text>
</comment>
<accession>A0A225NC72</accession>
<name>A0A225NC72_9RHOB</name>
<keyword evidence="2" id="KW-1185">Reference proteome</keyword>
<dbReference type="EMBL" id="AQQR01000020">
    <property type="protein sequence ID" value="OWU68661.1"/>
    <property type="molecule type" value="Genomic_DNA"/>
</dbReference>